<dbReference type="PANTHER" id="PTHR38468:SF1">
    <property type="entry name" value="SLL0939 PROTEIN"/>
    <property type="match status" value="1"/>
</dbReference>
<feature type="transmembrane region" description="Helical" evidence="1">
    <location>
        <begin position="103"/>
        <end position="125"/>
    </location>
</feature>
<feature type="transmembrane region" description="Helical" evidence="1">
    <location>
        <begin position="33"/>
        <end position="59"/>
    </location>
</feature>
<dbReference type="AlphaFoldDB" id="A0A0M7BAH0"/>
<feature type="transmembrane region" description="Helical" evidence="1">
    <location>
        <begin position="80"/>
        <end position="97"/>
    </location>
</feature>
<keyword evidence="1" id="KW-0812">Transmembrane</keyword>
<gene>
    <name evidence="2" type="ORF">JSE7799_00961</name>
</gene>
<accession>A0A0M7BAH0</accession>
<dbReference type="STRING" id="313367.JSE7799_00961"/>
<proteinExistence type="predicted"/>
<dbReference type="Proteomes" id="UP000049455">
    <property type="component" value="Unassembled WGS sequence"/>
</dbReference>
<dbReference type="OrthoDB" id="7060802at2"/>
<protein>
    <recommendedName>
        <fullName evidence="4">DUF1622 domain-containing protein</fullName>
    </recommendedName>
</protein>
<sequence length="138" mass="15780">MEHRDTLEGWLAYEREASFLHEQLDWLVTALEWGVVTIDVFACLILVIGAVRFIVGFLHAEITRDSMQRVRIVNGERVELGRYILGGLELLIVSDIIHTALSLAMIDLVFLGLLVIIRSLISFFLDRELEQVKKDLSE</sequence>
<dbReference type="InterPro" id="IPR012427">
    <property type="entry name" value="DUF1622"/>
</dbReference>
<organism evidence="2 3">
    <name type="scientific">Jannaschia seosinensis</name>
    <dbReference type="NCBI Taxonomy" id="313367"/>
    <lineage>
        <taxon>Bacteria</taxon>
        <taxon>Pseudomonadati</taxon>
        <taxon>Pseudomonadota</taxon>
        <taxon>Alphaproteobacteria</taxon>
        <taxon>Rhodobacterales</taxon>
        <taxon>Roseobacteraceae</taxon>
        <taxon>Jannaschia</taxon>
    </lineage>
</organism>
<reference evidence="2 3" key="1">
    <citation type="submission" date="2015-09" db="EMBL/GenBank/DDBJ databases">
        <authorList>
            <person name="Jackson K.R."/>
            <person name="Lunt B.L."/>
            <person name="Fisher J.N.B."/>
            <person name="Gardner A.V."/>
            <person name="Bailey M.E."/>
            <person name="Deus L.M."/>
            <person name="Earl A.S."/>
            <person name="Gibby P.D."/>
            <person name="Hartmann K.A."/>
            <person name="Liu J.E."/>
            <person name="Manci A.M."/>
            <person name="Nielsen D.A."/>
            <person name="Solomon M.B."/>
            <person name="Breakwell D.P."/>
            <person name="Burnett S.H."/>
            <person name="Grose J.H."/>
        </authorList>
    </citation>
    <scope>NUCLEOTIDE SEQUENCE [LARGE SCALE GENOMIC DNA]</scope>
    <source>
        <strain evidence="2 3">CECT 7799</strain>
    </source>
</reference>
<dbReference type="Pfam" id="PF07784">
    <property type="entry name" value="DUF1622"/>
    <property type="match status" value="1"/>
</dbReference>
<evidence type="ECO:0000256" key="1">
    <source>
        <dbReference type="SAM" id="Phobius"/>
    </source>
</evidence>
<evidence type="ECO:0000313" key="2">
    <source>
        <dbReference type="EMBL" id="CUH33003.1"/>
    </source>
</evidence>
<keyword evidence="3" id="KW-1185">Reference proteome</keyword>
<keyword evidence="1" id="KW-0472">Membrane</keyword>
<evidence type="ECO:0000313" key="3">
    <source>
        <dbReference type="Proteomes" id="UP000049455"/>
    </source>
</evidence>
<name>A0A0M7BAH0_9RHOB</name>
<evidence type="ECO:0008006" key="4">
    <source>
        <dbReference type="Google" id="ProtNLM"/>
    </source>
</evidence>
<dbReference type="PANTHER" id="PTHR38468">
    <property type="entry name" value="SLL0939 PROTEIN"/>
    <property type="match status" value="1"/>
</dbReference>
<dbReference type="RefSeq" id="WP_055662608.1">
    <property type="nucleotide sequence ID" value="NZ_CYPR01000055.1"/>
</dbReference>
<dbReference type="EMBL" id="CYPR01000055">
    <property type="protein sequence ID" value="CUH33003.1"/>
    <property type="molecule type" value="Genomic_DNA"/>
</dbReference>
<keyword evidence="1" id="KW-1133">Transmembrane helix</keyword>